<sequence>MPRICISPANGQPARKQFQEKWKPVFRPELRQAKSDSRKNAKRLSVGVTLKIENKSKKSGSRFCGYGFFEL</sequence>
<dbReference type="AlphaFoldDB" id="A0A0K2W5F4"/>
<evidence type="ECO:0000313" key="1">
    <source>
        <dbReference type="EMBL" id="CDX61518.1"/>
    </source>
</evidence>
<gene>
    <name evidence="1" type="ORF">MPL1032_40055</name>
</gene>
<proteinExistence type="predicted"/>
<reference evidence="2" key="1">
    <citation type="submission" date="2014-08" db="EMBL/GenBank/DDBJ databases">
        <authorList>
            <person name="Edwards T."/>
        </authorList>
    </citation>
    <scope>NUCLEOTIDE SEQUENCE [LARGE SCALE GENOMIC DNA]</scope>
</reference>
<dbReference type="EMBL" id="CCND01000034">
    <property type="protein sequence ID" value="CDX61518.1"/>
    <property type="molecule type" value="Genomic_DNA"/>
</dbReference>
<organism evidence="1 2">
    <name type="scientific">Mesorhizobium plurifarium</name>
    <dbReference type="NCBI Taxonomy" id="69974"/>
    <lineage>
        <taxon>Bacteria</taxon>
        <taxon>Pseudomonadati</taxon>
        <taxon>Pseudomonadota</taxon>
        <taxon>Alphaproteobacteria</taxon>
        <taxon>Hyphomicrobiales</taxon>
        <taxon>Phyllobacteriaceae</taxon>
        <taxon>Mesorhizobium</taxon>
    </lineage>
</organism>
<evidence type="ECO:0000313" key="2">
    <source>
        <dbReference type="Proteomes" id="UP000182888"/>
    </source>
</evidence>
<name>A0A0K2W5F4_MESPL</name>
<dbReference type="Proteomes" id="UP000182888">
    <property type="component" value="Unassembled WGS sequence"/>
</dbReference>
<protein>
    <submittedName>
        <fullName evidence="1">Uncharacterized protein</fullName>
    </submittedName>
</protein>
<accession>A0A0K2W5F4</accession>